<dbReference type="PANTHER" id="PTHR33067:SF9">
    <property type="entry name" value="RNA-DIRECTED DNA POLYMERASE"/>
    <property type="match status" value="1"/>
</dbReference>
<dbReference type="AlphaFoldDB" id="A0A6J1DTC4"/>
<evidence type="ECO:0000313" key="3">
    <source>
        <dbReference type="RefSeq" id="XP_022156967.1"/>
    </source>
</evidence>
<dbReference type="RefSeq" id="XP_022156967.1">
    <property type="nucleotide sequence ID" value="XM_022301275.1"/>
</dbReference>
<dbReference type="GeneID" id="111023795"/>
<organism evidence="2 3">
    <name type="scientific">Momordica charantia</name>
    <name type="common">Bitter gourd</name>
    <name type="synonym">Balsam pear</name>
    <dbReference type="NCBI Taxonomy" id="3673"/>
    <lineage>
        <taxon>Eukaryota</taxon>
        <taxon>Viridiplantae</taxon>
        <taxon>Streptophyta</taxon>
        <taxon>Embryophyta</taxon>
        <taxon>Tracheophyta</taxon>
        <taxon>Spermatophyta</taxon>
        <taxon>Magnoliopsida</taxon>
        <taxon>eudicotyledons</taxon>
        <taxon>Gunneridae</taxon>
        <taxon>Pentapetalae</taxon>
        <taxon>rosids</taxon>
        <taxon>fabids</taxon>
        <taxon>Cucurbitales</taxon>
        <taxon>Cucurbitaceae</taxon>
        <taxon>Momordiceae</taxon>
        <taxon>Momordica</taxon>
    </lineage>
</organism>
<name>A0A6J1DTC4_MOMCH</name>
<gene>
    <name evidence="3" type="primary">LOC111023795</name>
</gene>
<dbReference type="InterPro" id="IPR021109">
    <property type="entry name" value="Peptidase_aspartic_dom_sf"/>
</dbReference>
<sequence length="176" mass="19774">MEKEKGEMPRTDNARASVSKANGKLKQPDQVATPAEYVPVPPYPKRLQKKNQDGESKRFLEYDLDQQDTRENEGSKKLHNTRISIGGQKIGQALCDLGVSINLMPLSVYKRLGMGEVRPKTVTLQFSDRSIAHLEGKIEDVLVQVDKFIFPSDFIVLDFDADRDVSIILGRPFLAT</sequence>
<dbReference type="KEGG" id="mcha:111023795"/>
<dbReference type="PANTHER" id="PTHR33067">
    <property type="entry name" value="RNA-DIRECTED DNA POLYMERASE-RELATED"/>
    <property type="match status" value="1"/>
</dbReference>
<reference evidence="3" key="1">
    <citation type="submission" date="2025-08" db="UniProtKB">
        <authorList>
            <consortium name="RefSeq"/>
        </authorList>
    </citation>
    <scope>IDENTIFICATION</scope>
    <source>
        <strain evidence="3">OHB3-1</strain>
    </source>
</reference>
<keyword evidence="2" id="KW-1185">Reference proteome</keyword>
<feature type="region of interest" description="Disordered" evidence="1">
    <location>
        <begin position="1"/>
        <end position="55"/>
    </location>
</feature>
<accession>A0A6J1DTC4</accession>
<proteinExistence type="predicted"/>
<evidence type="ECO:0000256" key="1">
    <source>
        <dbReference type="SAM" id="MobiDB-lite"/>
    </source>
</evidence>
<dbReference type="Proteomes" id="UP000504603">
    <property type="component" value="Unplaced"/>
</dbReference>
<dbReference type="Gene3D" id="2.40.70.10">
    <property type="entry name" value="Acid Proteases"/>
    <property type="match status" value="1"/>
</dbReference>
<dbReference type="OrthoDB" id="1934381at2759"/>
<evidence type="ECO:0000313" key="2">
    <source>
        <dbReference type="Proteomes" id="UP000504603"/>
    </source>
</evidence>
<feature type="compositionally biased region" description="Basic and acidic residues" evidence="1">
    <location>
        <begin position="1"/>
        <end position="13"/>
    </location>
</feature>
<protein>
    <submittedName>
        <fullName evidence="3">Uncharacterized protein LOC111023795</fullName>
    </submittedName>
</protein>
<dbReference type="CDD" id="cd00303">
    <property type="entry name" value="retropepsin_like"/>
    <property type="match status" value="1"/>
</dbReference>